<evidence type="ECO:0000256" key="1">
    <source>
        <dbReference type="ARBA" id="ARBA00023015"/>
    </source>
</evidence>
<dbReference type="InterPro" id="IPR018356">
    <property type="entry name" value="Tscrpt_reg_HTH_DeoR_CS"/>
</dbReference>
<dbReference type="InterPro" id="IPR014036">
    <property type="entry name" value="DeoR-like_C"/>
</dbReference>
<evidence type="ECO:0000259" key="4">
    <source>
        <dbReference type="PROSITE" id="PS51000"/>
    </source>
</evidence>
<dbReference type="InterPro" id="IPR036388">
    <property type="entry name" value="WH-like_DNA-bd_sf"/>
</dbReference>
<dbReference type="EMBL" id="JAHBFI010000020">
    <property type="protein sequence ID" value="MBZ5963239.1"/>
    <property type="molecule type" value="Genomic_DNA"/>
</dbReference>
<keyword evidence="1" id="KW-0805">Transcription regulation</keyword>
<dbReference type="GO" id="GO:0003700">
    <property type="term" value="F:DNA-binding transcription factor activity"/>
    <property type="evidence" value="ECO:0007669"/>
    <property type="project" value="InterPro"/>
</dbReference>
<dbReference type="PANTHER" id="PTHR30363:SF56">
    <property type="entry name" value="TRANSCRIPTIONAL REGULATOR, DEOR FAMILY"/>
    <property type="match status" value="1"/>
</dbReference>
<evidence type="ECO:0000256" key="3">
    <source>
        <dbReference type="ARBA" id="ARBA00023163"/>
    </source>
</evidence>
<organism evidence="5 6">
    <name type="scientific">Leuconostoc gasicomitatum</name>
    <dbReference type="NCBI Taxonomy" id="115778"/>
    <lineage>
        <taxon>Bacteria</taxon>
        <taxon>Bacillati</taxon>
        <taxon>Bacillota</taxon>
        <taxon>Bacilli</taxon>
        <taxon>Lactobacillales</taxon>
        <taxon>Lactobacillaceae</taxon>
        <taxon>Leuconostoc</taxon>
        <taxon>Leuconostoc gelidum group</taxon>
    </lineage>
</organism>
<accession>A0A9Q3XTS5</accession>
<dbReference type="InterPro" id="IPR037171">
    <property type="entry name" value="NagB/RpiA_transferase-like"/>
</dbReference>
<dbReference type="Gene3D" id="1.10.10.10">
    <property type="entry name" value="Winged helix-like DNA-binding domain superfamily/Winged helix DNA-binding domain"/>
    <property type="match status" value="1"/>
</dbReference>
<dbReference type="Pfam" id="PF00455">
    <property type="entry name" value="DeoRC"/>
    <property type="match status" value="1"/>
</dbReference>
<feature type="domain" description="HTH deoR-type" evidence="4">
    <location>
        <begin position="3"/>
        <end position="58"/>
    </location>
</feature>
<keyword evidence="2" id="KW-0238">DNA-binding</keyword>
<dbReference type="PROSITE" id="PS00894">
    <property type="entry name" value="HTH_DEOR_1"/>
    <property type="match status" value="1"/>
</dbReference>
<dbReference type="SUPFAM" id="SSF46785">
    <property type="entry name" value="Winged helix' DNA-binding domain"/>
    <property type="match status" value="1"/>
</dbReference>
<keyword evidence="3" id="KW-0804">Transcription</keyword>
<dbReference type="InterPro" id="IPR050313">
    <property type="entry name" value="Carb_Metab_HTH_regulators"/>
</dbReference>
<dbReference type="InterPro" id="IPR036390">
    <property type="entry name" value="WH_DNA-bd_sf"/>
</dbReference>
<dbReference type="SMART" id="SM00420">
    <property type="entry name" value="HTH_DEOR"/>
    <property type="match status" value="1"/>
</dbReference>
<name>A0A9Q3XTS5_9LACO</name>
<evidence type="ECO:0000313" key="5">
    <source>
        <dbReference type="EMBL" id="MBZ5963239.1"/>
    </source>
</evidence>
<dbReference type="PANTHER" id="PTHR30363">
    <property type="entry name" value="HTH-TYPE TRANSCRIPTIONAL REGULATOR SRLR-RELATED"/>
    <property type="match status" value="1"/>
</dbReference>
<sequence length="250" mass="27072">MIVEERQERLLAVIQKHQFISLQELKGVTQTSISTIRRDLASLTDKGLVKRVHGGVEFIAQNKKSSTVSERRPIYQADKQKIAKRAVQQLQGGETIFLDAGSTTGEVIAYLADKKPAITVVTNSVHHAANLSDLMIPVLIIGGQVKQTTDAVIGAAAVEQIKNMVFDVSFVGADGISVEFGLTTPDLEEAAVKRAVVERSHVSYVLADASKIGVASFAKAVTLEEVVLVTTNLVSKQRDELKKVMKVLVV</sequence>
<dbReference type="SMART" id="SM01134">
    <property type="entry name" value="DeoRC"/>
    <property type="match status" value="1"/>
</dbReference>
<dbReference type="Pfam" id="PF08220">
    <property type="entry name" value="HTH_DeoR"/>
    <property type="match status" value="1"/>
</dbReference>
<dbReference type="SUPFAM" id="SSF100950">
    <property type="entry name" value="NagB/RpiA/CoA transferase-like"/>
    <property type="match status" value="1"/>
</dbReference>
<dbReference type="Gene3D" id="3.40.50.1360">
    <property type="match status" value="1"/>
</dbReference>
<dbReference type="InterPro" id="IPR001034">
    <property type="entry name" value="DeoR_HTH"/>
</dbReference>
<dbReference type="RefSeq" id="WP_060391378.1">
    <property type="nucleotide sequence ID" value="NZ_CP017197.1"/>
</dbReference>
<proteinExistence type="predicted"/>
<protein>
    <submittedName>
        <fullName evidence="5">DeoR/GlpR transcriptional regulator</fullName>
    </submittedName>
</protein>
<dbReference type="PRINTS" id="PR00037">
    <property type="entry name" value="HTHLACR"/>
</dbReference>
<gene>
    <name evidence="5" type="ORF">KIJ12_08815</name>
</gene>
<dbReference type="PROSITE" id="PS51000">
    <property type="entry name" value="HTH_DEOR_2"/>
    <property type="match status" value="1"/>
</dbReference>
<evidence type="ECO:0000256" key="2">
    <source>
        <dbReference type="ARBA" id="ARBA00023125"/>
    </source>
</evidence>
<dbReference type="AlphaFoldDB" id="A0A9Q3XTS5"/>
<reference evidence="5" key="1">
    <citation type="submission" date="2021-05" db="EMBL/GenBank/DDBJ databases">
        <title>Pangenome of Leuconostoc gelidum warrants species status for Leuconostoc gelidum subsp. gasicomitatum.</title>
        <authorList>
            <person name="Johansson P."/>
            <person name="Sade E."/>
            <person name="Hultman J."/>
            <person name="Auvinen P."/>
            <person name="Bjorkroth J."/>
        </authorList>
    </citation>
    <scope>NUCLEOTIDE SEQUENCE</scope>
    <source>
        <strain evidence="5">A.21.4</strain>
    </source>
</reference>
<dbReference type="Proteomes" id="UP000752647">
    <property type="component" value="Unassembled WGS sequence"/>
</dbReference>
<dbReference type="GO" id="GO:0003677">
    <property type="term" value="F:DNA binding"/>
    <property type="evidence" value="ECO:0007669"/>
    <property type="project" value="UniProtKB-KW"/>
</dbReference>
<evidence type="ECO:0000313" key="6">
    <source>
        <dbReference type="Proteomes" id="UP000752647"/>
    </source>
</evidence>
<comment type="caution">
    <text evidence="5">The sequence shown here is derived from an EMBL/GenBank/DDBJ whole genome shotgun (WGS) entry which is preliminary data.</text>
</comment>